<keyword evidence="3" id="KW-1185">Reference proteome</keyword>
<comment type="caution">
    <text evidence="2">The sequence shown here is derived from an EMBL/GenBank/DDBJ whole genome shotgun (WGS) entry which is preliminary data.</text>
</comment>
<reference evidence="2 3" key="1">
    <citation type="submission" date="2018-10" db="EMBL/GenBank/DDBJ databases">
        <title>Robbsia sp. DHC34, isolated from soil.</title>
        <authorList>
            <person name="Gao Z.-H."/>
            <person name="Qiu L.-H."/>
        </authorList>
    </citation>
    <scope>NUCLEOTIDE SEQUENCE [LARGE SCALE GENOMIC DNA]</scope>
    <source>
        <strain evidence="2 3">DHC34</strain>
    </source>
</reference>
<dbReference type="Proteomes" id="UP000270342">
    <property type="component" value="Unassembled WGS sequence"/>
</dbReference>
<gene>
    <name evidence="2" type="ORF">D7S86_12020</name>
</gene>
<sequence>MSWNLRVGKMVRHIGAALVLSSALMSGCASSHVTSLSEQPAALGAAPATIYVSAFDIASSEVKVDEGGMLRKLAAGSNDEQAQRDAAAQTRDDIADQTVAALARMGLHAVRLDGPVPSGQNALVVTGQIGTVDEGNRRRRLVIGLGAGKSEVSATVQIVYRASNGATHIAQSFDASADSGHAPGLAETAGVGAAAGHVATAAVTGTGLHAVSENKRGSVSAQSRGIAESIAKQVAQLGTVQGWYVARPS</sequence>
<dbReference type="InterPro" id="IPR025522">
    <property type="entry name" value="DUF4410"/>
</dbReference>
<name>A0A494XZV1_9BURK</name>
<dbReference type="EMBL" id="RBZU01000004">
    <property type="protein sequence ID" value="RKP56047.1"/>
    <property type="molecule type" value="Genomic_DNA"/>
</dbReference>
<dbReference type="Pfam" id="PF14366">
    <property type="entry name" value="DUF4410"/>
    <property type="match status" value="1"/>
</dbReference>
<proteinExistence type="predicted"/>
<protein>
    <submittedName>
        <fullName evidence="2">DUF4410 domain-containing protein</fullName>
    </submittedName>
</protein>
<accession>A0A494XZV1</accession>
<evidence type="ECO:0000313" key="2">
    <source>
        <dbReference type="EMBL" id="RKP56047.1"/>
    </source>
</evidence>
<dbReference type="PROSITE" id="PS51257">
    <property type="entry name" value="PROKAR_LIPOPROTEIN"/>
    <property type="match status" value="1"/>
</dbReference>
<evidence type="ECO:0000313" key="3">
    <source>
        <dbReference type="Proteomes" id="UP000270342"/>
    </source>
</evidence>
<keyword evidence="1" id="KW-0732">Signal</keyword>
<dbReference type="AlphaFoldDB" id="A0A494XZV1"/>
<feature type="chain" id="PRO_5019791833" evidence="1">
    <location>
        <begin position="32"/>
        <end position="249"/>
    </location>
</feature>
<evidence type="ECO:0000256" key="1">
    <source>
        <dbReference type="SAM" id="SignalP"/>
    </source>
</evidence>
<dbReference type="OrthoDB" id="111773at2"/>
<organism evidence="2 3">
    <name type="scientific">Pararobbsia silviterrae</name>
    <dbReference type="NCBI Taxonomy" id="1792498"/>
    <lineage>
        <taxon>Bacteria</taxon>
        <taxon>Pseudomonadati</taxon>
        <taxon>Pseudomonadota</taxon>
        <taxon>Betaproteobacteria</taxon>
        <taxon>Burkholderiales</taxon>
        <taxon>Burkholderiaceae</taxon>
        <taxon>Pararobbsia</taxon>
    </lineage>
</organism>
<feature type="signal peptide" evidence="1">
    <location>
        <begin position="1"/>
        <end position="31"/>
    </location>
</feature>